<keyword evidence="3" id="KW-1185">Reference proteome</keyword>
<comment type="caution">
    <text evidence="2">The sequence shown here is derived from an EMBL/GenBank/DDBJ whole genome shotgun (WGS) entry which is preliminary data.</text>
</comment>
<accession>A0ABR0KCG3</accession>
<reference evidence="2 3" key="1">
    <citation type="submission" date="2023-08" db="EMBL/GenBank/DDBJ databases">
        <title>Black Yeasts Isolated from many extreme environments.</title>
        <authorList>
            <person name="Coleine C."/>
            <person name="Stajich J.E."/>
            <person name="Selbmann L."/>
        </authorList>
    </citation>
    <scope>NUCLEOTIDE SEQUENCE [LARGE SCALE GENOMIC DNA]</scope>
    <source>
        <strain evidence="2 3">CCFEE 5885</strain>
    </source>
</reference>
<keyword evidence="1" id="KW-0812">Transmembrane</keyword>
<evidence type="ECO:0000313" key="3">
    <source>
        <dbReference type="Proteomes" id="UP001345013"/>
    </source>
</evidence>
<organism evidence="2 3">
    <name type="scientific">Lithohypha guttulata</name>
    <dbReference type="NCBI Taxonomy" id="1690604"/>
    <lineage>
        <taxon>Eukaryota</taxon>
        <taxon>Fungi</taxon>
        <taxon>Dikarya</taxon>
        <taxon>Ascomycota</taxon>
        <taxon>Pezizomycotina</taxon>
        <taxon>Eurotiomycetes</taxon>
        <taxon>Chaetothyriomycetidae</taxon>
        <taxon>Chaetothyriales</taxon>
        <taxon>Trichomeriaceae</taxon>
        <taxon>Lithohypha</taxon>
    </lineage>
</organism>
<evidence type="ECO:0000256" key="1">
    <source>
        <dbReference type="SAM" id="Phobius"/>
    </source>
</evidence>
<name>A0ABR0KCG3_9EURO</name>
<feature type="transmembrane region" description="Helical" evidence="1">
    <location>
        <begin position="170"/>
        <end position="190"/>
    </location>
</feature>
<protein>
    <submittedName>
        <fullName evidence="2">Uncharacterized protein</fullName>
    </submittedName>
</protein>
<dbReference type="Proteomes" id="UP001345013">
    <property type="component" value="Unassembled WGS sequence"/>
</dbReference>
<proteinExistence type="predicted"/>
<gene>
    <name evidence="2" type="ORF">LTR24_004304</name>
</gene>
<keyword evidence="1" id="KW-0472">Membrane</keyword>
<sequence length="240" mass="27210">MALNIKHWHPANLAKRKKAPTICDKRWEKFKADIIWFHRFDLPHTEILSVLKKKHDFEPTSEMDLDRVRMRRPGGAIRDEIWLRMMRLLDRSHALVGHLVAPKTRLASGGGPKVSEIISDDLEYSEPKLRRAAILDCKDCKEQVASRNGETLHLMQAWLSSFERMDPASLLATMVLVAYLFHTSLALALLHGLEDKQSGQHVKDRRIYLHAAGGLTHLDAAGMLTSIGFGMQNNGGYLTE</sequence>
<evidence type="ECO:0000313" key="2">
    <source>
        <dbReference type="EMBL" id="KAK5093451.1"/>
    </source>
</evidence>
<dbReference type="EMBL" id="JAVRRG010000043">
    <property type="protein sequence ID" value="KAK5093451.1"/>
    <property type="molecule type" value="Genomic_DNA"/>
</dbReference>
<keyword evidence="1" id="KW-1133">Transmembrane helix</keyword>